<organism evidence="7 8">
    <name type="scientific">Pelagibacterium lentulum</name>
    <dbReference type="NCBI Taxonomy" id="2029865"/>
    <lineage>
        <taxon>Bacteria</taxon>
        <taxon>Pseudomonadati</taxon>
        <taxon>Pseudomonadota</taxon>
        <taxon>Alphaproteobacteria</taxon>
        <taxon>Hyphomicrobiales</taxon>
        <taxon>Devosiaceae</taxon>
        <taxon>Pelagibacterium</taxon>
    </lineage>
</organism>
<evidence type="ECO:0000256" key="4">
    <source>
        <dbReference type="ARBA" id="ARBA00023136"/>
    </source>
</evidence>
<proteinExistence type="predicted"/>
<dbReference type="CDD" id="cd17393">
    <property type="entry name" value="MFS_MosC_like"/>
    <property type="match status" value="1"/>
</dbReference>
<accession>A0A916VYS1</accession>
<dbReference type="PANTHER" id="PTHR23514">
    <property type="entry name" value="BYPASS OF STOP CODON PROTEIN 6"/>
    <property type="match status" value="1"/>
</dbReference>
<dbReference type="SUPFAM" id="SSF103473">
    <property type="entry name" value="MFS general substrate transporter"/>
    <property type="match status" value="1"/>
</dbReference>
<feature type="transmembrane region" description="Helical" evidence="5">
    <location>
        <begin position="51"/>
        <end position="68"/>
    </location>
</feature>
<feature type="transmembrane region" description="Helical" evidence="5">
    <location>
        <begin position="204"/>
        <end position="223"/>
    </location>
</feature>
<evidence type="ECO:0000256" key="2">
    <source>
        <dbReference type="ARBA" id="ARBA00022692"/>
    </source>
</evidence>
<gene>
    <name evidence="7" type="ORF">GCM10011499_24100</name>
</gene>
<dbReference type="InterPro" id="IPR020846">
    <property type="entry name" value="MFS_dom"/>
</dbReference>
<dbReference type="InterPro" id="IPR051788">
    <property type="entry name" value="MFS_Transporter"/>
</dbReference>
<keyword evidence="8" id="KW-1185">Reference proteome</keyword>
<keyword evidence="2 5" id="KW-0812">Transmembrane</keyword>
<evidence type="ECO:0000259" key="6">
    <source>
        <dbReference type="PROSITE" id="PS50850"/>
    </source>
</evidence>
<name>A0A916VYS1_9HYPH</name>
<reference evidence="7 8" key="1">
    <citation type="journal article" date="2014" name="Int. J. Syst. Evol. Microbiol.">
        <title>Complete genome sequence of Corynebacterium casei LMG S-19264T (=DSM 44701T), isolated from a smear-ripened cheese.</title>
        <authorList>
            <consortium name="US DOE Joint Genome Institute (JGI-PGF)"/>
            <person name="Walter F."/>
            <person name="Albersmeier A."/>
            <person name="Kalinowski J."/>
            <person name="Ruckert C."/>
        </authorList>
    </citation>
    <scope>NUCLEOTIDE SEQUENCE [LARGE SCALE GENOMIC DNA]</scope>
    <source>
        <strain evidence="7 8">CGMCC 1.15896</strain>
    </source>
</reference>
<evidence type="ECO:0000256" key="3">
    <source>
        <dbReference type="ARBA" id="ARBA00022989"/>
    </source>
</evidence>
<dbReference type="PROSITE" id="PS50850">
    <property type="entry name" value="MFS"/>
    <property type="match status" value="1"/>
</dbReference>
<dbReference type="AlphaFoldDB" id="A0A916VYS1"/>
<feature type="transmembrane region" description="Helical" evidence="5">
    <location>
        <begin position="396"/>
        <end position="417"/>
    </location>
</feature>
<keyword evidence="4 5" id="KW-0472">Membrane</keyword>
<feature type="transmembrane region" description="Helical" evidence="5">
    <location>
        <begin position="335"/>
        <end position="354"/>
    </location>
</feature>
<comment type="caution">
    <text evidence="7">The sequence shown here is derived from an EMBL/GenBank/DDBJ whole genome shotgun (WGS) entry which is preliminary data.</text>
</comment>
<protein>
    <submittedName>
        <fullName evidence="7">MFS transporter</fullName>
    </submittedName>
</protein>
<dbReference type="InterPro" id="IPR036259">
    <property type="entry name" value="MFS_trans_sf"/>
</dbReference>
<dbReference type="PANTHER" id="PTHR23514:SF13">
    <property type="entry name" value="INNER MEMBRANE PROTEIN YBJJ"/>
    <property type="match status" value="1"/>
</dbReference>
<evidence type="ECO:0000313" key="8">
    <source>
        <dbReference type="Proteomes" id="UP000596977"/>
    </source>
</evidence>
<feature type="transmembrane region" description="Helical" evidence="5">
    <location>
        <begin position="278"/>
        <end position="298"/>
    </location>
</feature>
<feature type="transmembrane region" description="Helical" evidence="5">
    <location>
        <begin position="88"/>
        <end position="108"/>
    </location>
</feature>
<dbReference type="Gene3D" id="1.20.1250.20">
    <property type="entry name" value="MFS general substrate transporter like domains"/>
    <property type="match status" value="2"/>
</dbReference>
<evidence type="ECO:0000256" key="1">
    <source>
        <dbReference type="ARBA" id="ARBA00004141"/>
    </source>
</evidence>
<evidence type="ECO:0000313" key="7">
    <source>
        <dbReference type="EMBL" id="GGA53151.1"/>
    </source>
</evidence>
<dbReference type="Pfam" id="PF07690">
    <property type="entry name" value="MFS_1"/>
    <property type="match status" value="1"/>
</dbReference>
<feature type="transmembrane region" description="Helical" evidence="5">
    <location>
        <begin position="244"/>
        <end position="266"/>
    </location>
</feature>
<feature type="transmembrane region" description="Helical" evidence="5">
    <location>
        <begin position="310"/>
        <end position="329"/>
    </location>
</feature>
<feature type="transmembrane region" description="Helical" evidence="5">
    <location>
        <begin position="139"/>
        <end position="157"/>
    </location>
</feature>
<dbReference type="GO" id="GO:0022857">
    <property type="term" value="F:transmembrane transporter activity"/>
    <property type="evidence" value="ECO:0007669"/>
    <property type="project" value="InterPro"/>
</dbReference>
<feature type="transmembrane region" description="Helical" evidence="5">
    <location>
        <begin position="178"/>
        <end position="198"/>
    </location>
</feature>
<dbReference type="GO" id="GO:0016020">
    <property type="term" value="C:membrane"/>
    <property type="evidence" value="ECO:0007669"/>
    <property type="project" value="UniProtKB-SubCell"/>
</dbReference>
<dbReference type="Proteomes" id="UP000596977">
    <property type="component" value="Unassembled WGS sequence"/>
</dbReference>
<sequence>MLKKDENVLPKSFLSLQLAIKHPLSSLFPMSDTLIVERTPDLPFGLRADRVAVSLLFLANGFLIGSWAPKIPLLMARLGITETTMGLLILVFGLGSILMMPVIGALTARYGSAPVLRIVSVIVLPLLLAVSILPELWMIVVAIFLFGGFVGGMDVAMNANAVAVEKRMRKAIMSSCHGFWSLGGLIGAGLGGFMASLWGEIGHGVALTILASTAVFLALPMIARDHTTAAIRAAQPLRMPRSPLPYLIGIMALFSMVPEGTILDWAAHYLQSEMSADISIASLGFAAFSGTMAIMRFLGDGIRQRLGAVTTLRISAAFAITGLFVGALAPTPFAAIAGFAFAGIGIANMIPIAFSAAGNIPGVAPGIGLSVVTVMGYSGILMAPGVIGFIGERTGFSPVFMGVASLILVTLALSGLARHADFKPD</sequence>
<dbReference type="EMBL" id="BMKB01000003">
    <property type="protein sequence ID" value="GGA53151.1"/>
    <property type="molecule type" value="Genomic_DNA"/>
</dbReference>
<comment type="subcellular location">
    <subcellularLocation>
        <location evidence="1">Membrane</location>
        <topology evidence="1">Multi-pass membrane protein</topology>
    </subcellularLocation>
</comment>
<dbReference type="InterPro" id="IPR011701">
    <property type="entry name" value="MFS"/>
</dbReference>
<keyword evidence="3 5" id="KW-1133">Transmembrane helix</keyword>
<feature type="domain" description="Major facilitator superfamily (MFS) profile" evidence="6">
    <location>
        <begin position="49"/>
        <end position="422"/>
    </location>
</feature>
<feature type="transmembrane region" description="Helical" evidence="5">
    <location>
        <begin position="115"/>
        <end position="133"/>
    </location>
</feature>
<feature type="transmembrane region" description="Helical" evidence="5">
    <location>
        <begin position="366"/>
        <end position="390"/>
    </location>
</feature>
<evidence type="ECO:0000256" key="5">
    <source>
        <dbReference type="SAM" id="Phobius"/>
    </source>
</evidence>